<name>A0A9Q0RED5_ANAIG</name>
<comment type="caution">
    <text evidence="2">The sequence shown here is derived from an EMBL/GenBank/DDBJ whole genome shotgun (WGS) entry which is preliminary data.</text>
</comment>
<dbReference type="GO" id="GO:0005525">
    <property type="term" value="F:GTP binding"/>
    <property type="evidence" value="ECO:0007669"/>
    <property type="project" value="InterPro"/>
</dbReference>
<dbReference type="EMBL" id="JAPDFW010000060">
    <property type="protein sequence ID" value="KAJ5076558.1"/>
    <property type="molecule type" value="Genomic_DNA"/>
</dbReference>
<proteinExistence type="predicted"/>
<sequence length="217" mass="25074">MTFHSLFKVVIFGASQVGKTSLIRKFVDNTFQNQDVSTIGVDFRTKDVLVDEKTIRLQLWDTAGQEVYRVPFTSSIYRNAEAFILVYDLTSEDSIQELEYFFREIEQNCSENILIIVAGNKSDLDSKIKNPEEELMKYTKGQELQHFKTSAKNGSNVNELFHFIAESLFKKSQSQNNDQLDKPIVVFDNEKNETENNSLNNKNQKQKGKKKDCCQIF</sequence>
<dbReference type="PROSITE" id="PS51421">
    <property type="entry name" value="RAS"/>
    <property type="match status" value="1"/>
</dbReference>
<dbReference type="AlphaFoldDB" id="A0A9Q0RED5"/>
<dbReference type="InterPro" id="IPR027417">
    <property type="entry name" value="P-loop_NTPase"/>
</dbReference>
<reference evidence="2" key="1">
    <citation type="submission" date="2022-10" db="EMBL/GenBank/DDBJ databases">
        <title>Novel sulphate-reducing endosymbionts in the free-living metamonad Anaeramoeba.</title>
        <authorList>
            <person name="Jerlstrom-Hultqvist J."/>
            <person name="Cepicka I."/>
            <person name="Gallot-Lavallee L."/>
            <person name="Salas-Leiva D."/>
            <person name="Curtis B.A."/>
            <person name="Zahonova K."/>
            <person name="Pipaliya S."/>
            <person name="Dacks J."/>
            <person name="Roger A.J."/>
        </authorList>
    </citation>
    <scope>NUCLEOTIDE SEQUENCE</scope>
    <source>
        <strain evidence="2">BMAN</strain>
    </source>
</reference>
<dbReference type="FunFam" id="3.40.50.300:FF:001329">
    <property type="entry name" value="Small GTP-binding protein, putative"/>
    <property type="match status" value="1"/>
</dbReference>
<dbReference type="SMART" id="SM00174">
    <property type="entry name" value="RHO"/>
    <property type="match status" value="1"/>
</dbReference>
<dbReference type="SMART" id="SM00176">
    <property type="entry name" value="RAN"/>
    <property type="match status" value="1"/>
</dbReference>
<dbReference type="SMART" id="SM00175">
    <property type="entry name" value="RAB"/>
    <property type="match status" value="1"/>
</dbReference>
<evidence type="ECO:0000313" key="3">
    <source>
        <dbReference type="Proteomes" id="UP001149090"/>
    </source>
</evidence>
<dbReference type="SUPFAM" id="SSF52540">
    <property type="entry name" value="P-loop containing nucleoside triphosphate hydrolases"/>
    <property type="match status" value="1"/>
</dbReference>
<organism evidence="2 3">
    <name type="scientific">Anaeramoeba ignava</name>
    <name type="common">Anaerobic marine amoeba</name>
    <dbReference type="NCBI Taxonomy" id="1746090"/>
    <lineage>
        <taxon>Eukaryota</taxon>
        <taxon>Metamonada</taxon>
        <taxon>Anaeramoebidae</taxon>
        <taxon>Anaeramoeba</taxon>
    </lineage>
</organism>
<dbReference type="PANTHER" id="PTHR47978">
    <property type="match status" value="1"/>
</dbReference>
<accession>A0A9Q0RED5</accession>
<dbReference type="PROSITE" id="PS51419">
    <property type="entry name" value="RAB"/>
    <property type="match status" value="1"/>
</dbReference>
<dbReference type="Pfam" id="PF00071">
    <property type="entry name" value="Ras"/>
    <property type="match status" value="1"/>
</dbReference>
<dbReference type="PROSITE" id="PS51420">
    <property type="entry name" value="RHO"/>
    <property type="match status" value="1"/>
</dbReference>
<gene>
    <name evidence="2" type="ORF">M0811_06138</name>
</gene>
<dbReference type="Gene3D" id="3.40.50.300">
    <property type="entry name" value="P-loop containing nucleotide triphosphate hydrolases"/>
    <property type="match status" value="1"/>
</dbReference>
<dbReference type="OMA" id="PANEAQN"/>
<keyword evidence="3" id="KW-1185">Reference proteome</keyword>
<dbReference type="SMART" id="SM00173">
    <property type="entry name" value="RAS"/>
    <property type="match status" value="1"/>
</dbReference>
<dbReference type="PRINTS" id="PR00449">
    <property type="entry name" value="RASTRNSFRMNG"/>
</dbReference>
<dbReference type="NCBIfam" id="TIGR00231">
    <property type="entry name" value="small_GTP"/>
    <property type="match status" value="1"/>
</dbReference>
<dbReference type="CDD" id="cd00154">
    <property type="entry name" value="Rab"/>
    <property type="match status" value="1"/>
</dbReference>
<evidence type="ECO:0000313" key="2">
    <source>
        <dbReference type="EMBL" id="KAJ5076558.1"/>
    </source>
</evidence>
<dbReference type="Proteomes" id="UP001149090">
    <property type="component" value="Unassembled WGS sequence"/>
</dbReference>
<dbReference type="InterPro" id="IPR005225">
    <property type="entry name" value="Small_GTP-bd"/>
</dbReference>
<dbReference type="InterPro" id="IPR001806">
    <property type="entry name" value="Small_GTPase"/>
</dbReference>
<protein>
    <submittedName>
        <fullName evidence="2">Ras-related protein rab-35-like</fullName>
    </submittedName>
</protein>
<keyword evidence="1" id="KW-0547">Nucleotide-binding</keyword>
<evidence type="ECO:0000256" key="1">
    <source>
        <dbReference type="ARBA" id="ARBA00022741"/>
    </source>
</evidence>
<dbReference type="GO" id="GO:0003924">
    <property type="term" value="F:GTPase activity"/>
    <property type="evidence" value="ECO:0007669"/>
    <property type="project" value="InterPro"/>
</dbReference>